<protein>
    <submittedName>
        <fullName evidence="3">Type IV pilin</fullName>
    </submittedName>
</protein>
<sequence>MVNSRNDDAVSPVVGVMLMVVVTIIIAATVSVFSTGFVSDTDAAPGTLVEYVGVLTGQSGSLGEIGLVFENKGGETLLLSDMNLHLKSTLSGGDEVSISYTDAPSSKYLDIPVPDEARLLSDFTYRMKKIGIVDKDGKATNDASYATTVANSKIKAGDRFVIHADRFIEDGKSKYGRVAYVSDRGMEGSPYTSGEFEVSSRTTYTLSDKNTGAVISSGTLVGSVL</sequence>
<feature type="transmembrane region" description="Helical" evidence="1">
    <location>
        <begin position="12"/>
        <end position="33"/>
    </location>
</feature>
<keyword evidence="1" id="KW-0472">Membrane</keyword>
<reference evidence="3" key="2">
    <citation type="submission" date="2019-02" db="EMBL/GenBank/DDBJ databases">
        <authorList>
            <person name="Chen S.-C."/>
            <person name="Chien H.-H."/>
            <person name="Lai M.-C."/>
        </authorList>
    </citation>
    <scope>NUCLEOTIDE SEQUENCE</scope>
    <source>
        <strain evidence="3">N2F9704</strain>
    </source>
</reference>
<keyword evidence="4" id="KW-1185">Reference proteome</keyword>
<evidence type="ECO:0000256" key="1">
    <source>
        <dbReference type="SAM" id="Phobius"/>
    </source>
</evidence>
<evidence type="ECO:0000259" key="2">
    <source>
        <dbReference type="Pfam" id="PF07790"/>
    </source>
</evidence>
<dbReference type="InterPro" id="IPR013373">
    <property type="entry name" value="Flagellin/pilin_N_arc"/>
</dbReference>
<dbReference type="Pfam" id="PF07790">
    <property type="entry name" value="Pilin_N"/>
    <property type="match status" value="1"/>
</dbReference>
<keyword evidence="1" id="KW-1133">Transmembrane helix</keyword>
<evidence type="ECO:0000313" key="3">
    <source>
        <dbReference type="EMBL" id="QSZ66195.1"/>
    </source>
</evidence>
<dbReference type="InterPro" id="IPR012859">
    <property type="entry name" value="Pilin_N_archaeal"/>
</dbReference>
<dbReference type="Proteomes" id="UP001042704">
    <property type="component" value="Chromosome"/>
</dbReference>
<feature type="domain" description="Archaeal Type IV pilin N-terminal" evidence="2">
    <location>
        <begin position="8"/>
        <end position="88"/>
    </location>
</feature>
<name>A0A8A3S1P7_9EURY</name>
<reference evidence="3" key="1">
    <citation type="journal article" date="2001" name="Int. J. Syst. Evol. Microbiol.">
        <title>Methanofollis aquaemaris sp. nov., a methanogen isolated from an aquaculture fish pond.</title>
        <authorList>
            <person name="Lai M.C."/>
            <person name="Chen S.C."/>
        </authorList>
    </citation>
    <scope>NUCLEOTIDE SEQUENCE</scope>
    <source>
        <strain evidence="3">N2F9704</strain>
    </source>
</reference>
<dbReference type="NCBIfam" id="TIGR02537">
    <property type="entry name" value="arch_flag_Nterm"/>
    <property type="match status" value="1"/>
</dbReference>
<accession>A0A8A3S1P7</accession>
<organism evidence="3 4">
    <name type="scientific">Methanofollis aquaemaris</name>
    <dbReference type="NCBI Taxonomy" id="126734"/>
    <lineage>
        <taxon>Archaea</taxon>
        <taxon>Methanobacteriati</taxon>
        <taxon>Methanobacteriota</taxon>
        <taxon>Stenosarchaea group</taxon>
        <taxon>Methanomicrobia</taxon>
        <taxon>Methanomicrobiales</taxon>
        <taxon>Methanomicrobiaceae</taxon>
        <taxon>Methanofollis</taxon>
    </lineage>
</organism>
<proteinExistence type="predicted"/>
<gene>
    <name evidence="3" type="ORF">RJ40_01120</name>
</gene>
<evidence type="ECO:0000313" key="4">
    <source>
        <dbReference type="Proteomes" id="UP001042704"/>
    </source>
</evidence>
<dbReference type="AlphaFoldDB" id="A0A8A3S1P7"/>
<dbReference type="EMBL" id="CP036172">
    <property type="protein sequence ID" value="QSZ66195.1"/>
    <property type="molecule type" value="Genomic_DNA"/>
</dbReference>
<keyword evidence="1" id="KW-0812">Transmembrane</keyword>
<dbReference type="KEGG" id="maqe:RJ40_01120"/>